<feature type="transmembrane region" description="Helical" evidence="7">
    <location>
        <begin position="237"/>
        <end position="262"/>
    </location>
</feature>
<dbReference type="SUPFAM" id="SSF90123">
    <property type="entry name" value="ABC transporter transmembrane region"/>
    <property type="match status" value="1"/>
</dbReference>
<evidence type="ECO:0000259" key="9">
    <source>
        <dbReference type="PROSITE" id="PS50929"/>
    </source>
</evidence>
<feature type="transmembrane region" description="Helical" evidence="7">
    <location>
        <begin position="282"/>
        <end position="301"/>
    </location>
</feature>
<evidence type="ECO:0000256" key="3">
    <source>
        <dbReference type="ARBA" id="ARBA00022741"/>
    </source>
</evidence>
<proteinExistence type="predicted"/>
<dbReference type="GO" id="GO:0005524">
    <property type="term" value="F:ATP binding"/>
    <property type="evidence" value="ECO:0007669"/>
    <property type="project" value="UniProtKB-KW"/>
</dbReference>
<evidence type="ECO:0000256" key="5">
    <source>
        <dbReference type="ARBA" id="ARBA00022989"/>
    </source>
</evidence>
<feature type="domain" description="ABC transporter" evidence="8">
    <location>
        <begin position="337"/>
        <end position="572"/>
    </location>
</feature>
<evidence type="ECO:0000313" key="11">
    <source>
        <dbReference type="Proteomes" id="UP001407405"/>
    </source>
</evidence>
<keyword evidence="3" id="KW-0547">Nucleotide-binding</keyword>
<evidence type="ECO:0000256" key="1">
    <source>
        <dbReference type="ARBA" id="ARBA00004651"/>
    </source>
</evidence>
<dbReference type="InterPro" id="IPR003439">
    <property type="entry name" value="ABC_transporter-like_ATP-bd"/>
</dbReference>
<comment type="subcellular location">
    <subcellularLocation>
        <location evidence="1">Cell membrane</location>
        <topology evidence="1">Multi-pass membrane protein</topology>
    </subcellularLocation>
</comment>
<dbReference type="InterPro" id="IPR036640">
    <property type="entry name" value="ABC1_TM_sf"/>
</dbReference>
<keyword evidence="5 7" id="KW-1133">Transmembrane helix</keyword>
<feature type="domain" description="ABC transmembrane type-1" evidence="9">
    <location>
        <begin position="19"/>
        <end position="303"/>
    </location>
</feature>
<evidence type="ECO:0000256" key="4">
    <source>
        <dbReference type="ARBA" id="ARBA00022840"/>
    </source>
</evidence>
<gene>
    <name evidence="10" type="ORF">AAIG11_04485</name>
</gene>
<dbReference type="InterPro" id="IPR017871">
    <property type="entry name" value="ABC_transporter-like_CS"/>
</dbReference>
<feature type="transmembrane region" description="Helical" evidence="7">
    <location>
        <begin position="56"/>
        <end position="77"/>
    </location>
</feature>
<dbReference type="Pfam" id="PF00005">
    <property type="entry name" value="ABC_tran"/>
    <property type="match status" value="1"/>
</dbReference>
<keyword evidence="2 7" id="KW-0812">Transmembrane</keyword>
<keyword evidence="6 7" id="KW-0472">Membrane</keyword>
<evidence type="ECO:0000256" key="7">
    <source>
        <dbReference type="SAM" id="Phobius"/>
    </source>
</evidence>
<dbReference type="InterPro" id="IPR039421">
    <property type="entry name" value="Type_1_exporter"/>
</dbReference>
<feature type="transmembrane region" description="Helical" evidence="7">
    <location>
        <begin position="16"/>
        <end position="36"/>
    </location>
</feature>
<sequence>MSTYRALIPFALKNKWVYLLGVFSLLAVDALQLIIPEILRRLTDGLQTGSLGHQQLLSYSLLIVLIGLFIMVFRFFWRILIINASRRLEYELRNQLFDHLLSLSPSYYSRKKTGDLMAHATNDIMAVRMAASAGVITLTDALFLNIAAITMMMLTTDVRLTLIALIPMPILAFSIYLFGDAINHRFKKVQRSFSMLTEKVQENISGIRVIKSFAREDIEMQRFHEANQDVFQNNMKLALLFGTFHPAIQFISGISFVVTLLYGTRLVLYQTITLGDFVAFNAYLISLVWSVPVIGFVINILQRGAASLSRINEVLAVEPDIKQASTPISLRAMSGAFSFHQVSFRYPGSDTEALKDFSVSVSPGESLGIMGKTGSGKSTVPTLLLRLYDVDAGHVSIDGHPIKALSLKNLRNQVGYVEQNSFIFSATIADNIAFGTDTISLETIEQAAEKAGLHSDICRFPKQYHTIVGERGVTLSGGQKQRLAIARALVKNPALLIFDDALSAVDTQTEKQILDSLKETITNTTTLIIAHRVSTLQQCQRILVLEDGQIIESGTHEQLLLLNGYYARQHQRQQLEEELSSGERSATHEYLP</sequence>
<dbReference type="PANTHER" id="PTHR43394:SF1">
    <property type="entry name" value="ATP-BINDING CASSETTE SUB-FAMILY B MEMBER 10, MITOCHONDRIAL"/>
    <property type="match status" value="1"/>
</dbReference>
<dbReference type="Gene3D" id="3.40.50.300">
    <property type="entry name" value="P-loop containing nucleotide triphosphate hydrolases"/>
    <property type="match status" value="1"/>
</dbReference>
<evidence type="ECO:0000256" key="6">
    <source>
        <dbReference type="ARBA" id="ARBA00023136"/>
    </source>
</evidence>
<dbReference type="PROSITE" id="PS00211">
    <property type="entry name" value="ABC_TRANSPORTER_1"/>
    <property type="match status" value="1"/>
</dbReference>
<dbReference type="InterPro" id="IPR011527">
    <property type="entry name" value="ABC1_TM_dom"/>
</dbReference>
<accession>A0ABU9VRD1</accession>
<evidence type="ECO:0000256" key="2">
    <source>
        <dbReference type="ARBA" id="ARBA00022692"/>
    </source>
</evidence>
<dbReference type="PROSITE" id="PS50893">
    <property type="entry name" value="ABC_TRANSPORTER_2"/>
    <property type="match status" value="1"/>
</dbReference>
<dbReference type="SMART" id="SM00382">
    <property type="entry name" value="AAA"/>
    <property type="match status" value="1"/>
</dbReference>
<keyword evidence="4 10" id="KW-0067">ATP-binding</keyword>
<name>A0ABU9VRD1_9CLOT</name>
<dbReference type="InterPro" id="IPR003593">
    <property type="entry name" value="AAA+_ATPase"/>
</dbReference>
<keyword evidence="11" id="KW-1185">Reference proteome</keyword>
<feature type="transmembrane region" description="Helical" evidence="7">
    <location>
        <begin position="160"/>
        <end position="178"/>
    </location>
</feature>
<dbReference type="PROSITE" id="PS50929">
    <property type="entry name" value="ABC_TM1F"/>
    <property type="match status" value="1"/>
</dbReference>
<dbReference type="Gene3D" id="1.20.1560.10">
    <property type="entry name" value="ABC transporter type 1, transmembrane domain"/>
    <property type="match status" value="1"/>
</dbReference>
<comment type="caution">
    <text evidence="10">The sequence shown here is derived from an EMBL/GenBank/DDBJ whole genome shotgun (WGS) entry which is preliminary data.</text>
</comment>
<protein>
    <submittedName>
        <fullName evidence="10">ABC transporter ATP-binding protein</fullName>
    </submittedName>
</protein>
<evidence type="ECO:0000259" key="8">
    <source>
        <dbReference type="PROSITE" id="PS50893"/>
    </source>
</evidence>
<dbReference type="RefSeq" id="WP_343185055.1">
    <property type="nucleotide sequence ID" value="NZ_JBCITM010000003.1"/>
</dbReference>
<organism evidence="10 11">
    <name type="scientific">Anoxynatronum sibiricum</name>
    <dbReference type="NCBI Taxonomy" id="210623"/>
    <lineage>
        <taxon>Bacteria</taxon>
        <taxon>Bacillati</taxon>
        <taxon>Bacillota</taxon>
        <taxon>Clostridia</taxon>
        <taxon>Eubacteriales</taxon>
        <taxon>Clostridiaceae</taxon>
        <taxon>Anoxynatronum</taxon>
    </lineage>
</organism>
<dbReference type="EMBL" id="JBCITM010000003">
    <property type="protein sequence ID" value="MEN1759723.1"/>
    <property type="molecule type" value="Genomic_DNA"/>
</dbReference>
<dbReference type="Proteomes" id="UP001407405">
    <property type="component" value="Unassembled WGS sequence"/>
</dbReference>
<dbReference type="InterPro" id="IPR027417">
    <property type="entry name" value="P-loop_NTPase"/>
</dbReference>
<evidence type="ECO:0000313" key="10">
    <source>
        <dbReference type="EMBL" id="MEN1759723.1"/>
    </source>
</evidence>
<dbReference type="PANTHER" id="PTHR43394">
    <property type="entry name" value="ATP-DEPENDENT PERMEASE MDL1, MITOCHONDRIAL"/>
    <property type="match status" value="1"/>
</dbReference>
<feature type="transmembrane region" description="Helical" evidence="7">
    <location>
        <begin position="133"/>
        <end position="154"/>
    </location>
</feature>
<dbReference type="SUPFAM" id="SSF52540">
    <property type="entry name" value="P-loop containing nucleoside triphosphate hydrolases"/>
    <property type="match status" value="1"/>
</dbReference>
<dbReference type="CDD" id="cd18541">
    <property type="entry name" value="ABC_6TM_TmrB_like"/>
    <property type="match status" value="1"/>
</dbReference>
<dbReference type="Pfam" id="PF00664">
    <property type="entry name" value="ABC_membrane"/>
    <property type="match status" value="1"/>
</dbReference>
<reference evidence="10 11" key="1">
    <citation type="submission" date="2024-04" db="EMBL/GenBank/DDBJ databases">
        <title>Genome sequencing and metabolic network reconstruction of aminoacids and betaine degradation by Anoxynatronum sibiricum.</title>
        <authorList>
            <person name="Detkova E.N."/>
            <person name="Boltjanskaja Y.V."/>
            <person name="Mardanov A.V."/>
            <person name="Kevbrin V."/>
        </authorList>
    </citation>
    <scope>NUCLEOTIDE SEQUENCE [LARGE SCALE GENOMIC DNA]</scope>
    <source>
        <strain evidence="10 11">Z-7981</strain>
    </source>
</reference>